<feature type="transmembrane region" description="Helical" evidence="1">
    <location>
        <begin position="158"/>
        <end position="177"/>
    </location>
</feature>
<proteinExistence type="predicted"/>
<dbReference type="Proteomes" id="UP000051166">
    <property type="component" value="Unassembled WGS sequence"/>
</dbReference>
<evidence type="ECO:0000256" key="1">
    <source>
        <dbReference type="SAM" id="Phobius"/>
    </source>
</evidence>
<sequence length="274" mass="30351">MKADKIIADNKQQRAKLSTGNKAYYENLTLFMRGHGTLKNDMVLESSLLEILNDLIQAQRNGISAREYYGKTPQAQAQELLAAMPNDIKGFIVFVFGLLFELIGMFTLNDLVLPGSSLDVGRLLLQAAVMVPFPFMILWCVGSAALKATGKLEAVFNGIIYGGIMLALGIVMLLNLVHTSLIVRPADHVVLLVAGSLLIGGLIWISIQRPKLPFIFITIYLMLQLLLAMLYRIPATKNIMTAKLDLGVWTWPLVLLIGMLLVCLVGLFIWKHKK</sequence>
<keyword evidence="1" id="KW-1133">Transmembrane helix</keyword>
<accession>A0A0R1V0J1</accession>
<dbReference type="GeneID" id="98308994"/>
<comment type="caution">
    <text evidence="2">The sequence shown here is derived from an EMBL/GenBank/DDBJ whole genome shotgun (WGS) entry which is preliminary data.</text>
</comment>
<reference evidence="2 3" key="1">
    <citation type="journal article" date="2015" name="Genome Announc.">
        <title>Expanding the biotechnology potential of lactobacilli through comparative genomics of 213 strains and associated genera.</title>
        <authorList>
            <person name="Sun Z."/>
            <person name="Harris H.M."/>
            <person name="McCann A."/>
            <person name="Guo C."/>
            <person name="Argimon S."/>
            <person name="Zhang W."/>
            <person name="Yang X."/>
            <person name="Jeffery I.B."/>
            <person name="Cooney J.C."/>
            <person name="Kagawa T.F."/>
            <person name="Liu W."/>
            <person name="Song Y."/>
            <person name="Salvetti E."/>
            <person name="Wrobel A."/>
            <person name="Rasinkangas P."/>
            <person name="Parkhill J."/>
            <person name="Rea M.C."/>
            <person name="O'Sullivan O."/>
            <person name="Ritari J."/>
            <person name="Douillard F.P."/>
            <person name="Paul Ross R."/>
            <person name="Yang R."/>
            <person name="Briner A.E."/>
            <person name="Felis G.E."/>
            <person name="de Vos W.M."/>
            <person name="Barrangou R."/>
            <person name="Klaenhammer T.R."/>
            <person name="Caufield P.W."/>
            <person name="Cui Y."/>
            <person name="Zhang H."/>
            <person name="O'Toole P.W."/>
        </authorList>
    </citation>
    <scope>NUCLEOTIDE SEQUENCE [LARGE SCALE GENOMIC DNA]</scope>
    <source>
        <strain evidence="2 3">DSM 16230</strain>
    </source>
</reference>
<protein>
    <submittedName>
        <fullName evidence="2">Uncharacterized protein</fullName>
    </submittedName>
</protein>
<dbReference type="EMBL" id="AZFQ01000053">
    <property type="protein sequence ID" value="KRL97194.1"/>
    <property type="molecule type" value="Genomic_DNA"/>
</dbReference>
<keyword evidence="3" id="KW-1185">Reference proteome</keyword>
<feature type="transmembrane region" description="Helical" evidence="1">
    <location>
        <begin position="123"/>
        <end position="146"/>
    </location>
</feature>
<feature type="transmembrane region" description="Helical" evidence="1">
    <location>
        <begin position="251"/>
        <end position="270"/>
    </location>
</feature>
<organism evidence="2 3">
    <name type="scientific">Liquorilactobacillus satsumensis DSM 16230 = JCM 12392</name>
    <dbReference type="NCBI Taxonomy" id="1423801"/>
    <lineage>
        <taxon>Bacteria</taxon>
        <taxon>Bacillati</taxon>
        <taxon>Bacillota</taxon>
        <taxon>Bacilli</taxon>
        <taxon>Lactobacillales</taxon>
        <taxon>Lactobacillaceae</taxon>
        <taxon>Liquorilactobacillus</taxon>
    </lineage>
</organism>
<feature type="transmembrane region" description="Helical" evidence="1">
    <location>
        <begin position="189"/>
        <end position="207"/>
    </location>
</feature>
<dbReference type="AlphaFoldDB" id="A0A0R1V0J1"/>
<gene>
    <name evidence="2" type="ORF">FD50_GL001749</name>
</gene>
<dbReference type="RefSeq" id="WP_056961554.1">
    <property type="nucleotide sequence ID" value="NZ_AZFQ01000053.1"/>
</dbReference>
<evidence type="ECO:0000313" key="3">
    <source>
        <dbReference type="Proteomes" id="UP000051166"/>
    </source>
</evidence>
<keyword evidence="1" id="KW-0812">Transmembrane</keyword>
<feature type="transmembrane region" description="Helical" evidence="1">
    <location>
        <begin position="214"/>
        <end position="231"/>
    </location>
</feature>
<dbReference type="OrthoDB" id="1655249at2"/>
<name>A0A0R1V0J1_9LACO</name>
<evidence type="ECO:0000313" key="2">
    <source>
        <dbReference type="EMBL" id="KRL97194.1"/>
    </source>
</evidence>
<feature type="transmembrane region" description="Helical" evidence="1">
    <location>
        <begin position="90"/>
        <end position="108"/>
    </location>
</feature>
<dbReference type="SUPFAM" id="SSF158560">
    <property type="entry name" value="BH3980-like"/>
    <property type="match status" value="1"/>
</dbReference>
<keyword evidence="1" id="KW-0472">Membrane</keyword>
<dbReference type="PATRIC" id="fig|1423801.4.peg.1788"/>